<dbReference type="Proteomes" id="UP001155182">
    <property type="component" value="Unassembled WGS sequence"/>
</dbReference>
<proteinExistence type="predicted"/>
<organism evidence="1 2">
    <name type="scientific">Solitalea agri</name>
    <dbReference type="NCBI Taxonomy" id="2953739"/>
    <lineage>
        <taxon>Bacteria</taxon>
        <taxon>Pseudomonadati</taxon>
        <taxon>Bacteroidota</taxon>
        <taxon>Sphingobacteriia</taxon>
        <taxon>Sphingobacteriales</taxon>
        <taxon>Sphingobacteriaceae</taxon>
        <taxon>Solitalea</taxon>
    </lineage>
</organism>
<evidence type="ECO:0000313" key="1">
    <source>
        <dbReference type="EMBL" id="MCO4292601.1"/>
    </source>
</evidence>
<gene>
    <name evidence="1" type="ORF">NF867_06995</name>
</gene>
<dbReference type="AlphaFoldDB" id="A0A9X2JEP5"/>
<reference evidence="1" key="1">
    <citation type="submission" date="2022-06" db="EMBL/GenBank/DDBJ databases">
        <title>Solitalea sp. MAHUQ-68 isolated from rhizospheric soil.</title>
        <authorList>
            <person name="Huq M.A."/>
        </authorList>
    </citation>
    <scope>NUCLEOTIDE SEQUENCE</scope>
    <source>
        <strain evidence="1">MAHUQ-68</strain>
    </source>
</reference>
<evidence type="ECO:0000313" key="2">
    <source>
        <dbReference type="Proteomes" id="UP001155182"/>
    </source>
</evidence>
<comment type="caution">
    <text evidence="1">The sequence shown here is derived from an EMBL/GenBank/DDBJ whole genome shotgun (WGS) entry which is preliminary data.</text>
</comment>
<dbReference type="PROSITE" id="PS51257">
    <property type="entry name" value="PROKAR_LIPOPROTEIN"/>
    <property type="match status" value="1"/>
</dbReference>
<dbReference type="EMBL" id="JAMWYS010000024">
    <property type="protein sequence ID" value="MCO4292601.1"/>
    <property type="molecule type" value="Genomic_DNA"/>
</dbReference>
<dbReference type="RefSeq" id="WP_252587084.1">
    <property type="nucleotide sequence ID" value="NZ_JAMWYS010000024.1"/>
</dbReference>
<accession>A0A9X2JEP5</accession>
<sequence length="236" mass="25423">MKSTLNSSIGLSLLIISLTAISCKKEDSAATFHYQIKTTSAPAVTTASGVSTESTPASIKWNEGYINVSEVVFEAEKDEPDGQNNDVDKVDFEYNDLVKVDPFATSGNTFGNVSIVPGAYENIEIQVKVKNSHSVPPIVLKGTYTSTGVTTPVELFINEDLDINADYGDFSVGENRDYLGLITLRLDLLSAGITLEELNAASKVDGKVVISQTSNAAIYQKIKANIEAITDVQFEN</sequence>
<evidence type="ECO:0008006" key="3">
    <source>
        <dbReference type="Google" id="ProtNLM"/>
    </source>
</evidence>
<keyword evidence="2" id="KW-1185">Reference proteome</keyword>
<name>A0A9X2JEP5_9SPHI</name>
<protein>
    <recommendedName>
        <fullName evidence="3">DUF4382 domain-containing protein</fullName>
    </recommendedName>
</protein>